<feature type="region of interest" description="Disordered" evidence="1">
    <location>
        <begin position="348"/>
        <end position="405"/>
    </location>
</feature>
<evidence type="ECO:0000256" key="1">
    <source>
        <dbReference type="SAM" id="MobiDB-lite"/>
    </source>
</evidence>
<feature type="domain" description="Rhodopsin" evidence="3">
    <location>
        <begin position="8"/>
        <end position="239"/>
    </location>
</feature>
<protein>
    <recommendedName>
        <fullName evidence="3">Rhodopsin domain-containing protein</fullName>
    </recommendedName>
</protein>
<dbReference type="OrthoDB" id="3918601at2759"/>
<feature type="transmembrane region" description="Helical" evidence="2">
    <location>
        <begin position="68"/>
        <end position="91"/>
    </location>
</feature>
<evidence type="ECO:0000256" key="2">
    <source>
        <dbReference type="SAM" id="Phobius"/>
    </source>
</evidence>
<feature type="transmembrane region" description="Helical" evidence="2">
    <location>
        <begin position="25"/>
        <end position="48"/>
    </location>
</feature>
<evidence type="ECO:0000313" key="4">
    <source>
        <dbReference type="EMBL" id="PMD17717.1"/>
    </source>
</evidence>
<dbReference type="Proteomes" id="UP000235672">
    <property type="component" value="Unassembled WGS sequence"/>
</dbReference>
<feature type="transmembrane region" description="Helical" evidence="2">
    <location>
        <begin position="178"/>
        <end position="198"/>
    </location>
</feature>
<evidence type="ECO:0000313" key="5">
    <source>
        <dbReference type="Proteomes" id="UP000235672"/>
    </source>
</evidence>
<feature type="transmembrane region" description="Helical" evidence="2">
    <location>
        <begin position="142"/>
        <end position="166"/>
    </location>
</feature>
<dbReference type="InterPro" id="IPR049326">
    <property type="entry name" value="Rhodopsin_dom_fungi"/>
</dbReference>
<feature type="transmembrane region" description="Helical" evidence="2">
    <location>
        <begin position="213"/>
        <end position="235"/>
    </location>
</feature>
<dbReference type="EMBL" id="KZ613498">
    <property type="protein sequence ID" value="PMD17717.1"/>
    <property type="molecule type" value="Genomic_DNA"/>
</dbReference>
<keyword evidence="5" id="KW-1185">Reference proteome</keyword>
<proteinExistence type="predicted"/>
<dbReference type="PANTHER" id="PTHR39614:SF2">
    <property type="entry name" value="INTEGRAL MEMBRANE PROTEIN"/>
    <property type="match status" value="1"/>
</dbReference>
<keyword evidence="2" id="KW-0812">Transmembrane</keyword>
<name>A0A2J6PUL5_9HELO</name>
<dbReference type="PANTHER" id="PTHR39614">
    <property type="entry name" value="INTEGRAL MEMBRANE PROTEIN"/>
    <property type="match status" value="1"/>
</dbReference>
<keyword evidence="2" id="KW-1133">Transmembrane helix</keyword>
<reference evidence="4 5" key="1">
    <citation type="submission" date="2016-05" db="EMBL/GenBank/DDBJ databases">
        <title>A degradative enzymes factory behind the ericoid mycorrhizal symbiosis.</title>
        <authorList>
            <consortium name="DOE Joint Genome Institute"/>
            <person name="Martino E."/>
            <person name="Morin E."/>
            <person name="Grelet G."/>
            <person name="Kuo A."/>
            <person name="Kohler A."/>
            <person name="Daghino S."/>
            <person name="Barry K."/>
            <person name="Choi C."/>
            <person name="Cichocki N."/>
            <person name="Clum A."/>
            <person name="Copeland A."/>
            <person name="Hainaut M."/>
            <person name="Haridas S."/>
            <person name="Labutti K."/>
            <person name="Lindquist E."/>
            <person name="Lipzen A."/>
            <person name="Khouja H.-R."/>
            <person name="Murat C."/>
            <person name="Ohm R."/>
            <person name="Olson A."/>
            <person name="Spatafora J."/>
            <person name="Veneault-Fourrey C."/>
            <person name="Henrissat B."/>
            <person name="Grigoriev I."/>
            <person name="Martin F."/>
            <person name="Perotto S."/>
        </authorList>
    </citation>
    <scope>NUCLEOTIDE SEQUENCE [LARGE SCALE GENOMIC DNA]</scope>
    <source>
        <strain evidence="4 5">UAMH 7357</strain>
    </source>
</reference>
<dbReference type="AlphaFoldDB" id="A0A2J6PUL5"/>
<sequence>MVLGVCSRIWSKYSVIQKWIVDDTLMIVVMALGCTMTATISMTVANGLGSPQSSLSNHQVIELEKYGYASQLLYIPALCLTKLTTLIYLRALSPESRFEVMNTLLEVFIILWCLGAEFAIAFQCKLPSPWAFISGKCFNMAAFWIANGVCDILTDVIIVLLPLYLVWSLQMPWRRKGVVTIAFGSRVLVIPLTAWRTWSLSSNNSDDPTLTMYYGYLTTTIQLNFAIFMACVAFLRPFMDTLVSGGMATTVNSVHNSYARSTKLNSFFSSRSERRALKPKPKPAPTYRMENLSEVGLNDNKGVFGKSDSNTNGSHIDVPSMVPSISNDEINYPPAAYTKEHEIEDLGPLRPDKVTNISRVSNPPLEENTARSPCGANMGITRTRQWEVQEEYEHTEGDDQNYHAK</sequence>
<feature type="transmembrane region" description="Helical" evidence="2">
    <location>
        <begin position="103"/>
        <end position="122"/>
    </location>
</feature>
<dbReference type="STRING" id="1745343.A0A2J6PUL5"/>
<evidence type="ECO:0000259" key="3">
    <source>
        <dbReference type="Pfam" id="PF20684"/>
    </source>
</evidence>
<dbReference type="Pfam" id="PF20684">
    <property type="entry name" value="Fung_rhodopsin"/>
    <property type="match status" value="1"/>
</dbReference>
<accession>A0A2J6PUL5</accession>
<gene>
    <name evidence="4" type="ORF">NA56DRAFT_578235</name>
</gene>
<organism evidence="4 5">
    <name type="scientific">Hyaloscypha hepaticicola</name>
    <dbReference type="NCBI Taxonomy" id="2082293"/>
    <lineage>
        <taxon>Eukaryota</taxon>
        <taxon>Fungi</taxon>
        <taxon>Dikarya</taxon>
        <taxon>Ascomycota</taxon>
        <taxon>Pezizomycotina</taxon>
        <taxon>Leotiomycetes</taxon>
        <taxon>Helotiales</taxon>
        <taxon>Hyaloscyphaceae</taxon>
        <taxon>Hyaloscypha</taxon>
    </lineage>
</organism>
<feature type="compositionally biased region" description="Basic and acidic residues" evidence="1">
    <location>
        <begin position="384"/>
        <end position="405"/>
    </location>
</feature>
<keyword evidence="2" id="KW-0472">Membrane</keyword>